<feature type="domain" description="Transposase IS701-like DDE" evidence="2">
    <location>
        <begin position="80"/>
        <end position="258"/>
    </location>
</feature>
<evidence type="ECO:0000256" key="1">
    <source>
        <dbReference type="SAM" id="MobiDB-lite"/>
    </source>
</evidence>
<dbReference type="OrthoDB" id="4954307at2"/>
<evidence type="ECO:0000259" key="2">
    <source>
        <dbReference type="Pfam" id="PF13546"/>
    </source>
</evidence>
<evidence type="ECO:0000313" key="3">
    <source>
        <dbReference type="EMBL" id="RNL86586.1"/>
    </source>
</evidence>
<name>A0A3N0EFE7_9ACTN</name>
<feature type="compositionally biased region" description="Low complexity" evidence="1">
    <location>
        <begin position="31"/>
        <end position="46"/>
    </location>
</feature>
<feature type="region of interest" description="Disordered" evidence="1">
    <location>
        <begin position="1"/>
        <end position="51"/>
    </location>
</feature>
<gene>
    <name evidence="3" type="ORF">EFW17_05175</name>
</gene>
<dbReference type="PANTHER" id="PTHR33627">
    <property type="entry name" value="TRANSPOSASE"/>
    <property type="match status" value="1"/>
</dbReference>
<keyword evidence="4" id="KW-1185">Reference proteome</keyword>
<dbReference type="AlphaFoldDB" id="A0A3N0EFE7"/>
<dbReference type="EMBL" id="RJMB01000003">
    <property type="protein sequence ID" value="RNL86586.1"/>
    <property type="molecule type" value="Genomic_DNA"/>
</dbReference>
<evidence type="ECO:0000313" key="4">
    <source>
        <dbReference type="Proteomes" id="UP000269198"/>
    </source>
</evidence>
<dbReference type="InterPro" id="IPR038721">
    <property type="entry name" value="IS701-like_DDE_dom"/>
</dbReference>
<reference evidence="3 4" key="1">
    <citation type="submission" date="2018-11" db="EMBL/GenBank/DDBJ databases">
        <title>The genome draft of YIM 96095.</title>
        <authorList>
            <person name="Tang S.-K."/>
            <person name="Chunyu W.-X."/>
            <person name="Feng Y.-Z."/>
        </authorList>
    </citation>
    <scope>NUCLEOTIDE SEQUENCE [LARGE SCALE GENOMIC DNA]</scope>
    <source>
        <strain evidence="3 4">YIM 96095</strain>
    </source>
</reference>
<accession>A0A3N0EFE7</accession>
<sequence>MYVPSTSSSTGERRSSSSHIDIAAQRAGMVRLGTTSETTSGSLSRSSSDEGDPVLRRLFRRLEGEFSRAEPRRHAYAYVCSLLSEPMRGTSGGEDGRNRMLTTARWDENRVRDRVRDLVVEYMGGPEAVLVITEEGFQKKGDQSAGVAWQHCFSTGRVDNCQIGLFLLHVDSMGTVSAIDRELLIPPSWSEDSVRSARAGVPWEAQLRTRDELALAMVERALDVRVQTKWVVADSFYCGDSALLREALERRRIPYVLASSERGEAATQTSEQEGFAWWRFGRWGGGSYRCFAPVHTNPEELASAAEKGAVSARYFASARNDAGMDRYSVRRWRGWYRHMTLSMFAHACLLVSRPPGSFNSLWPNVGPGPTV</sequence>
<dbReference type="InterPro" id="IPR039365">
    <property type="entry name" value="IS701-like"/>
</dbReference>
<proteinExistence type="predicted"/>
<comment type="caution">
    <text evidence="3">The sequence shown here is derived from an EMBL/GenBank/DDBJ whole genome shotgun (WGS) entry which is preliminary data.</text>
</comment>
<dbReference type="PANTHER" id="PTHR33627:SF1">
    <property type="entry name" value="TRANSPOSASE"/>
    <property type="match status" value="1"/>
</dbReference>
<organism evidence="3 4">
    <name type="scientific">Halostreptopolyspora alba</name>
    <dbReference type="NCBI Taxonomy" id="2487137"/>
    <lineage>
        <taxon>Bacteria</taxon>
        <taxon>Bacillati</taxon>
        <taxon>Actinomycetota</taxon>
        <taxon>Actinomycetes</taxon>
        <taxon>Streptosporangiales</taxon>
        <taxon>Nocardiopsidaceae</taxon>
        <taxon>Halostreptopolyspora</taxon>
    </lineage>
</organism>
<feature type="compositionally biased region" description="Low complexity" evidence="1">
    <location>
        <begin position="1"/>
        <end position="10"/>
    </location>
</feature>
<protein>
    <submittedName>
        <fullName evidence="3">Transposase</fullName>
    </submittedName>
</protein>
<dbReference type="Pfam" id="PF13546">
    <property type="entry name" value="DDE_5"/>
    <property type="match status" value="1"/>
</dbReference>
<dbReference type="Proteomes" id="UP000269198">
    <property type="component" value="Unassembled WGS sequence"/>
</dbReference>